<evidence type="ECO:0000313" key="11">
    <source>
        <dbReference type="Proteomes" id="UP001219518"/>
    </source>
</evidence>
<organism evidence="10 11">
    <name type="scientific">Frankliniella fusca</name>
    <dbReference type="NCBI Taxonomy" id="407009"/>
    <lineage>
        <taxon>Eukaryota</taxon>
        <taxon>Metazoa</taxon>
        <taxon>Ecdysozoa</taxon>
        <taxon>Arthropoda</taxon>
        <taxon>Hexapoda</taxon>
        <taxon>Insecta</taxon>
        <taxon>Pterygota</taxon>
        <taxon>Neoptera</taxon>
        <taxon>Paraneoptera</taxon>
        <taxon>Thysanoptera</taxon>
        <taxon>Terebrantia</taxon>
        <taxon>Thripoidea</taxon>
        <taxon>Thripidae</taxon>
        <taxon>Frankliniella</taxon>
    </lineage>
</organism>
<keyword evidence="6" id="KW-0233">DNA recombination</keyword>
<dbReference type="Pfam" id="PF04500">
    <property type="entry name" value="FLYWCH"/>
    <property type="match status" value="1"/>
</dbReference>
<feature type="domain" description="MULE transposase" evidence="9">
    <location>
        <begin position="200"/>
        <end position="296"/>
    </location>
</feature>
<sequence>MAEFVKSKKGGNILTHEGFTYHKSNKYKDRQYWVCTRKPACKARATTRGDPPEILKADEDKHTHAPDQEIIAAKKIVNRMKQVAVNHPEKQPSVIIRDGLADVDEGVLSQMPQRPALRRTLNRKRQSDLPRNPKSLAEIRDLPDEYRMTSTGEQFLLYDSRDSESSDTDDEDEEEQEPPDRVMVFATRTNLRRLGRSDTWFLDGTFSVVALLFTQLFTIHGLVKDHAFPFVYALLTGKKETMYFKVLNVIRDKCRQFHINLPDPKTIISDFELGIINAAKAVYPDSVMRLCFFHLGQSMYRRVQEEGLQVAYNDPTDRSIKTAVHQILSLAFVPPADVPAVYDELKRELPRVVKVLGDYFEKTYIRGVRRGHGRGRARVVRGPPRYPVEEWNQHHAAAHKEARTNNLTEDHAFPFVYALLTGKKETMYFKVLNVIRDKCRQYHINLPDPKTIISDFELGIINAAKAVYPDSVMRLCFFHLGQSMYRRVQEEGLQVAYNDPTDRSIKTAVHQILSLAFVPPADVPAVYDELKRELPRVVKVLGDYFEKTYIRGVRRGHGRGRARVVRGPPRYPVEEWNQHHAAAHKEARTNNLTEGWHNRFQGMMGKKHPSFYHMLREIQKEQRDTEVMVVELEMGRKIKVAQRLKYQLINARMQEIVLEYADYKEEGRLMEFLRRCGYNIAL</sequence>
<reference evidence="10" key="2">
    <citation type="journal article" date="2023" name="BMC Genomics">
        <title>Pest status, molecular evolution, and epigenetic factors derived from the genome assembly of Frankliniella fusca, a thysanopteran phytovirus vector.</title>
        <authorList>
            <person name="Catto M.A."/>
            <person name="Labadie P.E."/>
            <person name="Jacobson A.L."/>
            <person name="Kennedy G.G."/>
            <person name="Srinivasan R."/>
            <person name="Hunt B.G."/>
        </authorList>
    </citation>
    <scope>NUCLEOTIDE SEQUENCE</scope>
    <source>
        <strain evidence="10">PL_HMW_Pooled</strain>
    </source>
</reference>
<feature type="domain" description="MULE transposase" evidence="9">
    <location>
        <begin position="410"/>
        <end position="481"/>
    </location>
</feature>
<comment type="caution">
    <text evidence="10">The sequence shown here is derived from an EMBL/GenBank/DDBJ whole genome shotgun (WGS) entry which is preliminary data.</text>
</comment>
<keyword evidence="4" id="KW-0862">Zinc</keyword>
<dbReference type="AlphaFoldDB" id="A0AAE1HBN0"/>
<dbReference type="GO" id="GO:0006313">
    <property type="term" value="P:DNA transposition"/>
    <property type="evidence" value="ECO:0007669"/>
    <property type="project" value="InterPro"/>
</dbReference>
<feature type="domain" description="FLYWCH-type" evidence="8">
    <location>
        <begin position="4"/>
        <end position="64"/>
    </location>
</feature>
<feature type="region of interest" description="Disordered" evidence="7">
    <location>
        <begin position="120"/>
        <end position="143"/>
    </location>
</feature>
<evidence type="ECO:0000259" key="9">
    <source>
        <dbReference type="Pfam" id="PF10551"/>
    </source>
</evidence>
<name>A0AAE1HBN0_9NEOP</name>
<evidence type="ECO:0000256" key="1">
    <source>
        <dbReference type="ARBA" id="ARBA00022578"/>
    </source>
</evidence>
<keyword evidence="3" id="KW-0863">Zinc-finger</keyword>
<evidence type="ECO:0000259" key="8">
    <source>
        <dbReference type="Pfam" id="PF04500"/>
    </source>
</evidence>
<dbReference type="InterPro" id="IPR001207">
    <property type="entry name" value="Transposase_mutator"/>
</dbReference>
<dbReference type="InterPro" id="IPR007588">
    <property type="entry name" value="Znf_FLYWCH"/>
</dbReference>
<evidence type="ECO:0000256" key="5">
    <source>
        <dbReference type="ARBA" id="ARBA00023125"/>
    </source>
</evidence>
<dbReference type="GO" id="GO:0003677">
    <property type="term" value="F:DNA binding"/>
    <property type="evidence" value="ECO:0007669"/>
    <property type="project" value="UniProtKB-KW"/>
</dbReference>
<feature type="region of interest" description="Disordered" evidence="7">
    <location>
        <begin position="157"/>
        <end position="180"/>
    </location>
</feature>
<evidence type="ECO:0000256" key="3">
    <source>
        <dbReference type="ARBA" id="ARBA00022771"/>
    </source>
</evidence>
<dbReference type="PANTHER" id="PTHR47160:SF10">
    <property type="entry name" value="MULE TRANSPOSASE DOMAIN-CONTAINING PROTEIN"/>
    <property type="match status" value="1"/>
</dbReference>
<accession>A0AAE1HBN0</accession>
<dbReference type="GO" id="GO:0004803">
    <property type="term" value="F:transposase activity"/>
    <property type="evidence" value="ECO:0007669"/>
    <property type="project" value="InterPro"/>
</dbReference>
<evidence type="ECO:0000256" key="2">
    <source>
        <dbReference type="ARBA" id="ARBA00022723"/>
    </source>
</evidence>
<evidence type="ECO:0000256" key="7">
    <source>
        <dbReference type="SAM" id="MobiDB-lite"/>
    </source>
</evidence>
<gene>
    <name evidence="10" type="ORF">KUF71_007565</name>
</gene>
<dbReference type="PROSITE" id="PS01007">
    <property type="entry name" value="TRANSPOSASE_MUTATOR"/>
    <property type="match status" value="2"/>
</dbReference>
<keyword evidence="1" id="KW-0815">Transposition</keyword>
<keyword evidence="2" id="KW-0479">Metal-binding</keyword>
<proteinExistence type="predicted"/>
<dbReference type="InterPro" id="IPR018289">
    <property type="entry name" value="MULE_transposase_dom"/>
</dbReference>
<reference evidence="10" key="1">
    <citation type="submission" date="2021-07" db="EMBL/GenBank/DDBJ databases">
        <authorList>
            <person name="Catto M.A."/>
            <person name="Jacobson A."/>
            <person name="Kennedy G."/>
            <person name="Labadie P."/>
            <person name="Hunt B.G."/>
            <person name="Srinivasan R."/>
        </authorList>
    </citation>
    <scope>NUCLEOTIDE SEQUENCE</scope>
    <source>
        <strain evidence="10">PL_HMW_Pooled</strain>
        <tissue evidence="10">Head</tissue>
    </source>
</reference>
<dbReference type="EMBL" id="JAHWGI010000886">
    <property type="protein sequence ID" value="KAK3918144.1"/>
    <property type="molecule type" value="Genomic_DNA"/>
</dbReference>
<dbReference type="Pfam" id="PF10551">
    <property type="entry name" value="MULE"/>
    <property type="match status" value="2"/>
</dbReference>
<dbReference type="PANTHER" id="PTHR47160">
    <property type="entry name" value="PUTATIVE-RELATED"/>
    <property type="match status" value="1"/>
</dbReference>
<evidence type="ECO:0000256" key="4">
    <source>
        <dbReference type="ARBA" id="ARBA00022833"/>
    </source>
</evidence>
<protein>
    <submittedName>
        <fullName evidence="10">FLYWCH-type zinc finger-containing protein 1</fullName>
    </submittedName>
</protein>
<evidence type="ECO:0000313" key="10">
    <source>
        <dbReference type="EMBL" id="KAK3918144.1"/>
    </source>
</evidence>
<keyword evidence="11" id="KW-1185">Reference proteome</keyword>
<dbReference type="GO" id="GO:0008270">
    <property type="term" value="F:zinc ion binding"/>
    <property type="evidence" value="ECO:0007669"/>
    <property type="project" value="UniProtKB-KW"/>
</dbReference>
<dbReference type="Gene3D" id="2.20.25.240">
    <property type="match status" value="1"/>
</dbReference>
<keyword evidence="5" id="KW-0238">DNA-binding</keyword>
<feature type="compositionally biased region" description="Acidic residues" evidence="7">
    <location>
        <begin position="165"/>
        <end position="177"/>
    </location>
</feature>
<dbReference type="Proteomes" id="UP001219518">
    <property type="component" value="Unassembled WGS sequence"/>
</dbReference>
<evidence type="ECO:0000256" key="6">
    <source>
        <dbReference type="ARBA" id="ARBA00023172"/>
    </source>
</evidence>